<dbReference type="AlphaFoldDB" id="A0A8S3IIB8"/>
<dbReference type="Proteomes" id="UP000676336">
    <property type="component" value="Unassembled WGS sequence"/>
</dbReference>
<gene>
    <name evidence="1" type="ORF">SMN809_LOCUS75038</name>
</gene>
<dbReference type="EMBL" id="CAJOBI010331528">
    <property type="protein sequence ID" value="CAF5199277.1"/>
    <property type="molecule type" value="Genomic_DNA"/>
</dbReference>
<reference evidence="1" key="1">
    <citation type="submission" date="2021-02" db="EMBL/GenBank/DDBJ databases">
        <authorList>
            <person name="Nowell W R."/>
        </authorList>
    </citation>
    <scope>NUCLEOTIDE SEQUENCE</scope>
</reference>
<organism evidence="1 2">
    <name type="scientific">Rotaria magnacalcarata</name>
    <dbReference type="NCBI Taxonomy" id="392030"/>
    <lineage>
        <taxon>Eukaryota</taxon>
        <taxon>Metazoa</taxon>
        <taxon>Spiralia</taxon>
        <taxon>Gnathifera</taxon>
        <taxon>Rotifera</taxon>
        <taxon>Eurotatoria</taxon>
        <taxon>Bdelloidea</taxon>
        <taxon>Philodinida</taxon>
        <taxon>Philodinidae</taxon>
        <taxon>Rotaria</taxon>
    </lineage>
</organism>
<evidence type="ECO:0000313" key="2">
    <source>
        <dbReference type="Proteomes" id="UP000676336"/>
    </source>
</evidence>
<evidence type="ECO:0000313" key="1">
    <source>
        <dbReference type="EMBL" id="CAF5199277.1"/>
    </source>
</evidence>
<protein>
    <submittedName>
        <fullName evidence="1">Uncharacterized protein</fullName>
    </submittedName>
</protein>
<comment type="caution">
    <text evidence="1">The sequence shown here is derived from an EMBL/GenBank/DDBJ whole genome shotgun (WGS) entry which is preliminary data.</text>
</comment>
<feature type="non-terminal residue" evidence="1">
    <location>
        <position position="1"/>
    </location>
</feature>
<accession>A0A8S3IIB8</accession>
<sequence length="53" mass="6243">GDEEKRQGIQPQSLMDRSLAHELPKNQIIRLRNLSKNRPILLIERKVVIKIEK</sequence>
<name>A0A8S3IIB8_9BILA</name>
<proteinExistence type="predicted"/>